<gene>
    <name evidence="2" type="primary">nylB</name>
    <name evidence="2" type="ORF">AHMF7616_02051</name>
</gene>
<keyword evidence="3" id="KW-1185">Reference proteome</keyword>
<dbReference type="InterPro" id="IPR012338">
    <property type="entry name" value="Beta-lactam/transpept-like"/>
</dbReference>
<evidence type="ECO:0000259" key="1">
    <source>
        <dbReference type="Pfam" id="PF00144"/>
    </source>
</evidence>
<dbReference type="OrthoDB" id="1185352at2"/>
<dbReference type="AlphaFoldDB" id="A0A369QMJ9"/>
<organism evidence="2 3">
    <name type="scientific">Adhaeribacter pallidiroseus</name>
    <dbReference type="NCBI Taxonomy" id="2072847"/>
    <lineage>
        <taxon>Bacteria</taxon>
        <taxon>Pseudomonadati</taxon>
        <taxon>Bacteroidota</taxon>
        <taxon>Cytophagia</taxon>
        <taxon>Cytophagales</taxon>
        <taxon>Hymenobacteraceae</taxon>
        <taxon>Adhaeribacter</taxon>
    </lineage>
</organism>
<dbReference type="PANTHER" id="PTHR43283">
    <property type="entry name" value="BETA-LACTAMASE-RELATED"/>
    <property type="match status" value="1"/>
</dbReference>
<dbReference type="Proteomes" id="UP000253919">
    <property type="component" value="Unassembled WGS sequence"/>
</dbReference>
<dbReference type="SUPFAM" id="SSF56601">
    <property type="entry name" value="beta-lactamase/transpeptidase-like"/>
    <property type="match status" value="1"/>
</dbReference>
<dbReference type="RefSeq" id="WP_115372747.1">
    <property type="nucleotide sequence ID" value="NZ_QASA01000001.1"/>
</dbReference>
<comment type="caution">
    <text evidence="2">The sequence shown here is derived from an EMBL/GenBank/DDBJ whole genome shotgun (WGS) entry which is preliminary data.</text>
</comment>
<dbReference type="Pfam" id="PF00144">
    <property type="entry name" value="Beta-lactamase"/>
    <property type="match status" value="1"/>
</dbReference>
<dbReference type="EC" id="3.5.1.46" evidence="2"/>
<dbReference type="InterPro" id="IPR001466">
    <property type="entry name" value="Beta-lactam-related"/>
</dbReference>
<dbReference type="GO" id="GO:0019875">
    <property type="term" value="F:6-aminohexanoate-dimer hydrolase activity"/>
    <property type="evidence" value="ECO:0007669"/>
    <property type="project" value="UniProtKB-EC"/>
</dbReference>
<evidence type="ECO:0000313" key="3">
    <source>
        <dbReference type="Proteomes" id="UP000253919"/>
    </source>
</evidence>
<dbReference type="Gene3D" id="3.40.710.10">
    <property type="entry name" value="DD-peptidase/beta-lactamase superfamily"/>
    <property type="match status" value="1"/>
</dbReference>
<keyword evidence="2" id="KW-0378">Hydrolase</keyword>
<dbReference type="PANTHER" id="PTHR43283:SF7">
    <property type="entry name" value="BETA-LACTAMASE-RELATED DOMAIN-CONTAINING PROTEIN"/>
    <property type="match status" value="1"/>
</dbReference>
<proteinExistence type="predicted"/>
<dbReference type="InterPro" id="IPR050789">
    <property type="entry name" value="Diverse_Enzym_Activities"/>
</dbReference>
<sequence>MAIKNYLLLAILIFHITTGWSQGRDILLFGKVISKGKTEQSRFEVQEINKSWNIVYAPYGQVPVAFTDVLIGDSSLVFKWNRKGATYNCALQLMSDSILHFAGTGVYKTDTIYITIRPSNAEDAQLQGNFLAASELDLQILDTAVKLLQGGKNWNRKDTRICEGGKFSLFCALYQASLMIKGDYQHLRPVMRMVRNSIALLKPEKQYEHILKDYNNEASSFEAINLVFRNARQLIEEEINQIQQDADKFSGWKKNYILALNARTAGRWESAATYFVKAAERKGKQNFEQFWDATIMNSRASKIDEAFRTLDMSIAAGMFDISRAKSQKRLAPLRNDPRWRPALERMSKARPLEYFYWPTGTLVTAKVNPKSIIDLTAKIESGLMENIHSFLLAKDGKLVYERYFNEGNLLDHHEMRSAHKSITALLVGIAIDKGYIKNVHDPVLNYFPSYRPSKNWDERKKKITVYHLLTMTSGLISSGYGDEGTLQNQTENKDWVTYMLDAPLTYDPGIKCEYSSAAMHILNGIIENASGMMLDEFSEKYLFTPLEIYHKSFKYDPSGRIYGAGGAEMTSRDMLKIGQLVINDGKWNNTQIVSPQFLTQLQTKHSKVYSETVDYGYLWHIKELRTLSGKKIISLGAWGNGGQFILAIPQLKIVGVFTAGNYERGDMGNTLDYFQEVILPSIDL</sequence>
<feature type="domain" description="Beta-lactamase-related" evidence="1">
    <location>
        <begin position="390"/>
        <end position="658"/>
    </location>
</feature>
<name>A0A369QMJ9_9BACT</name>
<protein>
    <submittedName>
        <fullName evidence="2">6-aminohexanoate-oligomer exohydrolase</fullName>
        <ecNumber evidence="2">3.5.1.46</ecNumber>
    </submittedName>
</protein>
<dbReference type="EMBL" id="QASA01000001">
    <property type="protein sequence ID" value="RDC63448.1"/>
    <property type="molecule type" value="Genomic_DNA"/>
</dbReference>
<reference evidence="2 3" key="1">
    <citation type="submission" date="2018-04" db="EMBL/GenBank/DDBJ databases">
        <title>Adhaeribacter sp. HMF7616 genome sequencing and assembly.</title>
        <authorList>
            <person name="Kang H."/>
            <person name="Kang J."/>
            <person name="Cha I."/>
            <person name="Kim H."/>
            <person name="Joh K."/>
        </authorList>
    </citation>
    <scope>NUCLEOTIDE SEQUENCE [LARGE SCALE GENOMIC DNA]</scope>
    <source>
        <strain evidence="2 3">HMF7616</strain>
    </source>
</reference>
<evidence type="ECO:0000313" key="2">
    <source>
        <dbReference type="EMBL" id="RDC63448.1"/>
    </source>
</evidence>
<accession>A0A369QMJ9</accession>